<name>A0ABP0INM3_9DINO</name>
<organism evidence="2 3">
    <name type="scientific">Durusdinium trenchii</name>
    <dbReference type="NCBI Taxonomy" id="1381693"/>
    <lineage>
        <taxon>Eukaryota</taxon>
        <taxon>Sar</taxon>
        <taxon>Alveolata</taxon>
        <taxon>Dinophyceae</taxon>
        <taxon>Suessiales</taxon>
        <taxon>Symbiodiniaceae</taxon>
        <taxon>Durusdinium</taxon>
    </lineage>
</organism>
<reference evidence="2 3" key="1">
    <citation type="submission" date="2024-02" db="EMBL/GenBank/DDBJ databases">
        <authorList>
            <person name="Chen Y."/>
            <person name="Shah S."/>
            <person name="Dougan E. K."/>
            <person name="Thang M."/>
            <person name="Chan C."/>
        </authorList>
    </citation>
    <scope>NUCLEOTIDE SEQUENCE [LARGE SCALE GENOMIC DNA]</scope>
</reference>
<sequence length="308" mass="35284">MAKPVKKPAAQTKCKEKVMKKPEARPGILKKPGKAEDTKEEEKDNVYMEEGEEEEEVKTDDGTLMSGRLSLGNLKTHQQFLDAKLCSANEVEKALAKLPHKEQQQLVWKKFEKSRLLEGQDGSYKELTKGLGSQDKKHKLLSNFILDGGTLAKNYKAAALSMEKREEKGGEIKFNTWKEQATKDDWLSVENLSLDDVEDESFGLLGDSLDDMEVEPELKAFLKKEMSVKDEKPRAADEEEEEEKEKKKKKKKKWEEMSTVSAKENKDSLPKKLLSFKAELSKEEAALHETRLDMKEKGKKEDMKTWWT</sequence>
<protein>
    <submittedName>
        <fullName evidence="2">Uncharacterized protein</fullName>
    </submittedName>
</protein>
<evidence type="ECO:0000313" key="3">
    <source>
        <dbReference type="Proteomes" id="UP001642484"/>
    </source>
</evidence>
<keyword evidence="3" id="KW-1185">Reference proteome</keyword>
<feature type="region of interest" description="Disordered" evidence="1">
    <location>
        <begin position="225"/>
        <end position="266"/>
    </location>
</feature>
<feature type="compositionally biased region" description="Basic and acidic residues" evidence="1">
    <location>
        <begin position="33"/>
        <end position="46"/>
    </location>
</feature>
<evidence type="ECO:0000256" key="1">
    <source>
        <dbReference type="SAM" id="MobiDB-lite"/>
    </source>
</evidence>
<comment type="caution">
    <text evidence="2">The sequence shown here is derived from an EMBL/GenBank/DDBJ whole genome shotgun (WGS) entry which is preliminary data.</text>
</comment>
<feature type="compositionally biased region" description="Basic and acidic residues" evidence="1">
    <location>
        <begin position="13"/>
        <end position="24"/>
    </location>
</feature>
<feature type="compositionally biased region" description="Basic and acidic residues" evidence="1">
    <location>
        <begin position="225"/>
        <end position="236"/>
    </location>
</feature>
<gene>
    <name evidence="2" type="ORF">CCMP2556_LOCUS7575</name>
</gene>
<feature type="compositionally biased region" description="Acidic residues" evidence="1">
    <location>
        <begin position="47"/>
        <end position="58"/>
    </location>
</feature>
<evidence type="ECO:0000313" key="2">
    <source>
        <dbReference type="EMBL" id="CAK9004176.1"/>
    </source>
</evidence>
<dbReference type="EMBL" id="CAXAMN010003336">
    <property type="protein sequence ID" value="CAK9004176.1"/>
    <property type="molecule type" value="Genomic_DNA"/>
</dbReference>
<feature type="region of interest" description="Disordered" evidence="1">
    <location>
        <begin position="1"/>
        <end position="64"/>
    </location>
</feature>
<dbReference type="Proteomes" id="UP001642484">
    <property type="component" value="Unassembled WGS sequence"/>
</dbReference>
<accession>A0ABP0INM3</accession>
<proteinExistence type="predicted"/>